<sequence length="926" mass="94141">MGEQVPPVVPMPENEEGAVAVIGLSCRLPGAPDPAAFWRLLRDGVDAVGPPPAGRRDAVTPAAPGPPGSDGAVRGGFLDRVDGFDAAFFGISPREAAAMDPQQRLMLELGWEALEDARIVPAGLRGTATGVFIGVIADDYAAVVHRGGAVDRHAMTGLNRGVIANRISYTLGARGPSLTVDSGQSSSLVGVHLACESLRRGESSVAIAGGVNLILSTEATQRARHFGGLSPDGRCFTFDARANGYVRGEGGGAVVLKALSRALADGDRIHAVIRGSAVNNDGATEGLTVPGQAAQEEVLRRACAQAGVAAGDVDYVELHGTGTGAGDPVEAAALGAVAGAGRSAGTRLRVGSVKTNIGHLEGAAGIAGLLKTVLALAHRELPPSLNFATPHPRIPLERLGLRVQQAAEPWPRSEGTPLAGVSSFGMGGTNAHVVLSAPPGATVPASTAIEAGDACGGAGALHAWPLSGRSPVALRAQAGRLAGFAAENPGLDPADVGFSLATTRTAFEHRAVVLGSGRRQLLDGLAVLRDGEPATRVLTGDATDAGTPVLVFPGQGAQWAGMAVELLDTSPVFAARMAECADALAPHTDWPLLETVRGGKGAAALERVDVIQPVLWAVMVSLAEVWRSLGVVPAAVVGHSQGEIAAACVAGALSLEDAAKVAALRSRAITALAGTGAMASIGLPADCVSALVADSGGLLHVAAVNGPAATVVAGDPAALDAFVARMSGEGAHARRIDVDYASHTPHMEVLRDELLDVLGDIAPRTPHTPIHSTVTGGPLGTTPMDAAYWQRNLGSTVRFAQAARTLIADGHRLFIEASPHPVLTGALLDTLDDAGAEGAAVGTLRRDEGGWDRILAAAAEAHVHGAGIDWPAVHAATGTSRHRPHAIDLPTYPFQRRRHWARPGEGPQAAPGALAAGHEGPDAASA</sequence>
<dbReference type="InterPro" id="IPR014031">
    <property type="entry name" value="Ketoacyl_synth_C"/>
</dbReference>
<keyword evidence="2" id="KW-0597">Phosphoprotein</keyword>
<dbReference type="Proteomes" id="UP001595847">
    <property type="component" value="Unassembled WGS sequence"/>
</dbReference>
<dbReference type="Gene3D" id="3.40.366.10">
    <property type="entry name" value="Malonyl-Coenzyme A Acyl Carrier Protein, domain 2"/>
    <property type="match status" value="1"/>
</dbReference>
<organism evidence="5 6">
    <name type="scientific">Nocardiopsis sediminis</name>
    <dbReference type="NCBI Taxonomy" id="1778267"/>
    <lineage>
        <taxon>Bacteria</taxon>
        <taxon>Bacillati</taxon>
        <taxon>Actinomycetota</taxon>
        <taxon>Actinomycetes</taxon>
        <taxon>Streptosporangiales</taxon>
        <taxon>Nocardiopsidaceae</taxon>
        <taxon>Nocardiopsis</taxon>
    </lineage>
</organism>
<dbReference type="SUPFAM" id="SSF52151">
    <property type="entry name" value="FabD/lysophospholipase-like"/>
    <property type="match status" value="1"/>
</dbReference>
<comment type="caution">
    <text evidence="5">The sequence shown here is derived from an EMBL/GenBank/DDBJ whole genome shotgun (WGS) entry which is preliminary data.</text>
</comment>
<keyword evidence="1" id="KW-0596">Phosphopantetheine</keyword>
<dbReference type="InterPro" id="IPR001227">
    <property type="entry name" value="Ac_transferase_dom_sf"/>
</dbReference>
<dbReference type="Pfam" id="PF02801">
    <property type="entry name" value="Ketoacyl-synt_C"/>
    <property type="match status" value="1"/>
</dbReference>
<evidence type="ECO:0000313" key="5">
    <source>
        <dbReference type="EMBL" id="MFC3997670.1"/>
    </source>
</evidence>
<keyword evidence="6" id="KW-1185">Reference proteome</keyword>
<name>A0ABV8FNP2_9ACTN</name>
<dbReference type="Pfam" id="PF16197">
    <property type="entry name" value="KAsynt_C_assoc"/>
    <property type="match status" value="1"/>
</dbReference>
<dbReference type="SUPFAM" id="SSF55048">
    <property type="entry name" value="Probable ACP-binding domain of malonyl-CoA ACP transacylase"/>
    <property type="match status" value="1"/>
</dbReference>
<dbReference type="InterPro" id="IPR020841">
    <property type="entry name" value="PKS_Beta-ketoAc_synthase_dom"/>
</dbReference>
<dbReference type="Gene3D" id="3.30.70.3290">
    <property type="match status" value="1"/>
</dbReference>
<protein>
    <submittedName>
        <fullName evidence="5">Type I polyketide synthase</fullName>
    </submittedName>
</protein>
<feature type="compositionally biased region" description="Low complexity" evidence="3">
    <location>
        <begin position="903"/>
        <end position="918"/>
    </location>
</feature>
<proteinExistence type="predicted"/>
<accession>A0ABV8FNP2</accession>
<dbReference type="InterPro" id="IPR016036">
    <property type="entry name" value="Malonyl_transacylase_ACP-bd"/>
</dbReference>
<evidence type="ECO:0000256" key="2">
    <source>
        <dbReference type="ARBA" id="ARBA00022553"/>
    </source>
</evidence>
<dbReference type="RefSeq" id="WP_378534797.1">
    <property type="nucleotide sequence ID" value="NZ_JBHSBH010000010.1"/>
</dbReference>
<feature type="region of interest" description="Disordered" evidence="3">
    <location>
        <begin position="901"/>
        <end position="926"/>
    </location>
</feature>
<evidence type="ECO:0000259" key="4">
    <source>
        <dbReference type="PROSITE" id="PS52004"/>
    </source>
</evidence>
<dbReference type="InterPro" id="IPR016035">
    <property type="entry name" value="Acyl_Trfase/lysoPLipase"/>
</dbReference>
<dbReference type="PANTHER" id="PTHR43775">
    <property type="entry name" value="FATTY ACID SYNTHASE"/>
    <property type="match status" value="1"/>
</dbReference>
<dbReference type="Pfam" id="PF00698">
    <property type="entry name" value="Acyl_transf_1"/>
    <property type="match status" value="1"/>
</dbReference>
<evidence type="ECO:0000256" key="1">
    <source>
        <dbReference type="ARBA" id="ARBA00022450"/>
    </source>
</evidence>
<evidence type="ECO:0000256" key="3">
    <source>
        <dbReference type="SAM" id="MobiDB-lite"/>
    </source>
</evidence>
<feature type="non-terminal residue" evidence="5">
    <location>
        <position position="926"/>
    </location>
</feature>
<dbReference type="SMART" id="SM00825">
    <property type="entry name" value="PKS_KS"/>
    <property type="match status" value="1"/>
</dbReference>
<dbReference type="Gene3D" id="3.40.47.10">
    <property type="match status" value="1"/>
</dbReference>
<dbReference type="InterPro" id="IPR014030">
    <property type="entry name" value="Ketoacyl_synth_N"/>
</dbReference>
<dbReference type="CDD" id="cd00833">
    <property type="entry name" value="PKS"/>
    <property type="match status" value="1"/>
</dbReference>
<dbReference type="SMART" id="SM00827">
    <property type="entry name" value="PKS_AT"/>
    <property type="match status" value="1"/>
</dbReference>
<dbReference type="Pfam" id="PF00109">
    <property type="entry name" value="ketoacyl-synt"/>
    <property type="match status" value="1"/>
</dbReference>
<dbReference type="InterPro" id="IPR016039">
    <property type="entry name" value="Thiolase-like"/>
</dbReference>
<feature type="domain" description="Ketosynthase family 3 (KS3)" evidence="4">
    <location>
        <begin position="16"/>
        <end position="437"/>
    </location>
</feature>
<dbReference type="EMBL" id="JBHSBH010000010">
    <property type="protein sequence ID" value="MFC3997670.1"/>
    <property type="molecule type" value="Genomic_DNA"/>
</dbReference>
<evidence type="ECO:0000313" key="6">
    <source>
        <dbReference type="Proteomes" id="UP001595847"/>
    </source>
</evidence>
<gene>
    <name evidence="5" type="ORF">ACFOVU_17180</name>
</gene>
<dbReference type="SUPFAM" id="SSF53901">
    <property type="entry name" value="Thiolase-like"/>
    <property type="match status" value="1"/>
</dbReference>
<dbReference type="InterPro" id="IPR050091">
    <property type="entry name" value="PKS_NRPS_Biosynth_Enz"/>
</dbReference>
<dbReference type="PANTHER" id="PTHR43775:SF37">
    <property type="entry name" value="SI:DKEY-61P9.11"/>
    <property type="match status" value="1"/>
</dbReference>
<dbReference type="InterPro" id="IPR014043">
    <property type="entry name" value="Acyl_transferase_dom"/>
</dbReference>
<reference evidence="6" key="1">
    <citation type="journal article" date="2019" name="Int. J. Syst. Evol. Microbiol.">
        <title>The Global Catalogue of Microorganisms (GCM) 10K type strain sequencing project: providing services to taxonomists for standard genome sequencing and annotation.</title>
        <authorList>
            <consortium name="The Broad Institute Genomics Platform"/>
            <consortium name="The Broad Institute Genome Sequencing Center for Infectious Disease"/>
            <person name="Wu L."/>
            <person name="Ma J."/>
        </authorList>
    </citation>
    <scope>NUCLEOTIDE SEQUENCE [LARGE SCALE GENOMIC DNA]</scope>
    <source>
        <strain evidence="6">TBRC 1826</strain>
    </source>
</reference>
<dbReference type="PROSITE" id="PS52004">
    <property type="entry name" value="KS3_2"/>
    <property type="match status" value="1"/>
</dbReference>
<feature type="region of interest" description="Disordered" evidence="3">
    <location>
        <begin position="49"/>
        <end position="74"/>
    </location>
</feature>
<dbReference type="InterPro" id="IPR032821">
    <property type="entry name" value="PKS_assoc"/>
</dbReference>